<dbReference type="PROSITE" id="PS51257">
    <property type="entry name" value="PROKAR_LIPOPROTEIN"/>
    <property type="match status" value="1"/>
</dbReference>
<protein>
    <recommendedName>
        <fullName evidence="4">Lipocalin-like domain-containing protein</fullName>
    </recommendedName>
</protein>
<keyword evidence="3" id="KW-1185">Reference proteome</keyword>
<name>A0ABZ0TQZ7_9SPHI</name>
<sequence length="134" mass="14444">MKAQSLLVTLLILLSLAACKKEKAIPINLKGTYIGKLYSTSPGAAETDAQLVITDKTYNTSINTHFHANSYGSYIVNNKEITFTDSLAHTADFDSGLVLAGKYTLTTKSDSLILVKRVICIIISIGLRSSSEVS</sequence>
<gene>
    <name evidence="2" type="ORF">SNE25_01375</name>
</gene>
<proteinExistence type="predicted"/>
<organism evidence="2 3">
    <name type="scientific">Mucilaginibacter sabulilitoris</name>
    <dbReference type="NCBI Taxonomy" id="1173583"/>
    <lineage>
        <taxon>Bacteria</taxon>
        <taxon>Pseudomonadati</taxon>
        <taxon>Bacteroidota</taxon>
        <taxon>Sphingobacteriia</taxon>
        <taxon>Sphingobacteriales</taxon>
        <taxon>Sphingobacteriaceae</taxon>
        <taxon>Mucilaginibacter</taxon>
    </lineage>
</organism>
<feature type="chain" id="PRO_5045073170" description="Lipocalin-like domain-containing protein" evidence="1">
    <location>
        <begin position="21"/>
        <end position="134"/>
    </location>
</feature>
<dbReference type="Proteomes" id="UP001324380">
    <property type="component" value="Chromosome"/>
</dbReference>
<evidence type="ECO:0000256" key="1">
    <source>
        <dbReference type="SAM" id="SignalP"/>
    </source>
</evidence>
<keyword evidence="1" id="KW-0732">Signal</keyword>
<feature type="signal peptide" evidence="1">
    <location>
        <begin position="1"/>
        <end position="20"/>
    </location>
</feature>
<dbReference type="RefSeq" id="WP_321563298.1">
    <property type="nucleotide sequence ID" value="NZ_CP139558.1"/>
</dbReference>
<evidence type="ECO:0000313" key="2">
    <source>
        <dbReference type="EMBL" id="WPU94174.1"/>
    </source>
</evidence>
<dbReference type="EMBL" id="CP139558">
    <property type="protein sequence ID" value="WPU94174.1"/>
    <property type="molecule type" value="Genomic_DNA"/>
</dbReference>
<reference evidence="2 3" key="1">
    <citation type="submission" date="2023-11" db="EMBL/GenBank/DDBJ databases">
        <title>Analysis of the Genomes of Mucilaginibacter gossypii cycad 4 and M. sabulilitoris SNA2: microbes with the potential for plant growth promotion.</title>
        <authorList>
            <person name="Hirsch A.M."/>
            <person name="Humm E."/>
            <person name="Rubbi M."/>
            <person name="Del Vecchio G."/>
            <person name="Ha S.M."/>
            <person name="Pellegrini M."/>
            <person name="Gunsalus R.P."/>
        </authorList>
    </citation>
    <scope>NUCLEOTIDE SEQUENCE [LARGE SCALE GENOMIC DNA]</scope>
    <source>
        <strain evidence="2 3">SNA2</strain>
    </source>
</reference>
<evidence type="ECO:0008006" key="4">
    <source>
        <dbReference type="Google" id="ProtNLM"/>
    </source>
</evidence>
<evidence type="ECO:0000313" key="3">
    <source>
        <dbReference type="Proteomes" id="UP001324380"/>
    </source>
</evidence>
<accession>A0ABZ0TQZ7</accession>